<feature type="region of interest" description="Disordered" evidence="1">
    <location>
        <begin position="35"/>
        <end position="103"/>
    </location>
</feature>
<evidence type="ECO:0008006" key="3">
    <source>
        <dbReference type="Google" id="ProtNLM"/>
    </source>
</evidence>
<feature type="region of interest" description="Disordered" evidence="1">
    <location>
        <begin position="186"/>
        <end position="228"/>
    </location>
</feature>
<evidence type="ECO:0000256" key="1">
    <source>
        <dbReference type="SAM" id="MobiDB-lite"/>
    </source>
</evidence>
<name>X0STS8_9ZZZZ</name>
<proteinExistence type="predicted"/>
<protein>
    <recommendedName>
        <fullName evidence="3">DNA polymerase III gamma subunit domain-containing protein</fullName>
    </recommendedName>
</protein>
<comment type="caution">
    <text evidence="2">The sequence shown here is derived from an EMBL/GenBank/DDBJ whole genome shotgun (WGS) entry which is preliminary data.</text>
</comment>
<organism evidence="2">
    <name type="scientific">marine sediment metagenome</name>
    <dbReference type="NCBI Taxonomy" id="412755"/>
    <lineage>
        <taxon>unclassified sequences</taxon>
        <taxon>metagenomes</taxon>
        <taxon>ecological metagenomes</taxon>
    </lineage>
</organism>
<accession>X0STS8</accession>
<gene>
    <name evidence="2" type="ORF">S01H1_02080</name>
</gene>
<feature type="non-terminal residue" evidence="2">
    <location>
        <position position="1"/>
    </location>
</feature>
<feature type="compositionally biased region" description="Basic and acidic residues" evidence="1">
    <location>
        <begin position="64"/>
        <end position="75"/>
    </location>
</feature>
<dbReference type="AlphaFoldDB" id="X0STS8"/>
<reference evidence="2" key="1">
    <citation type="journal article" date="2014" name="Front. Microbiol.">
        <title>High frequency of phylogenetically diverse reductive dehalogenase-homologous genes in deep subseafloor sedimentary metagenomes.</title>
        <authorList>
            <person name="Kawai M."/>
            <person name="Futagami T."/>
            <person name="Toyoda A."/>
            <person name="Takaki Y."/>
            <person name="Nishi S."/>
            <person name="Hori S."/>
            <person name="Arai W."/>
            <person name="Tsubouchi T."/>
            <person name="Morono Y."/>
            <person name="Uchiyama I."/>
            <person name="Ito T."/>
            <person name="Fujiyama A."/>
            <person name="Inagaki F."/>
            <person name="Takami H."/>
        </authorList>
    </citation>
    <scope>NUCLEOTIDE SEQUENCE</scope>
    <source>
        <strain evidence="2">Expedition CK06-06</strain>
    </source>
</reference>
<sequence length="228" mass="24199">RALRGFGQADFRDDPQSSLPLELALADHVLGPSATAQVAAEEAEPLGRPSFPTGRQAAPRQAPKLRERLQEKERPAPQSPKPAAPSGEGESQPVEAAPAAGTAAAEDDLLQRIRLACRGVDHRVAAYLNGTCEVKSVENGVLVLAFYQQFGLHREKIETPDNRRIVEEAASRVLGQTITLECTVGERQRPEGGPSMRGGHLVQAARQMGARPVVGGKGGSSGAPRNEP</sequence>
<dbReference type="EMBL" id="BARS01000967">
    <property type="protein sequence ID" value="GAF84568.1"/>
    <property type="molecule type" value="Genomic_DNA"/>
</dbReference>
<evidence type="ECO:0000313" key="2">
    <source>
        <dbReference type="EMBL" id="GAF84568.1"/>
    </source>
</evidence>